<evidence type="ECO:0000256" key="1">
    <source>
        <dbReference type="ARBA" id="ARBA00022676"/>
    </source>
</evidence>
<feature type="compositionally biased region" description="Basic residues" evidence="3">
    <location>
        <begin position="267"/>
        <end position="276"/>
    </location>
</feature>
<dbReference type="GO" id="GO:0016757">
    <property type="term" value="F:glycosyltransferase activity"/>
    <property type="evidence" value="ECO:0007669"/>
    <property type="project" value="UniProtKB-KW"/>
</dbReference>
<reference evidence="5 6" key="2">
    <citation type="submission" date="2007-04" db="EMBL/GenBank/DDBJ databases">
        <title>Draft genome sequence of Ruminococcus obeum (ATCC 29174).</title>
        <authorList>
            <person name="Sudarsanam P."/>
            <person name="Ley R."/>
            <person name="Guruge J."/>
            <person name="Turnbaugh P.J."/>
            <person name="Mahowald M."/>
            <person name="Liep D."/>
            <person name="Gordon J."/>
        </authorList>
    </citation>
    <scope>NUCLEOTIDE SEQUENCE [LARGE SCALE GENOMIC DNA]</scope>
    <source>
        <strain evidence="5 6">ATCC 29174</strain>
    </source>
</reference>
<keyword evidence="2" id="KW-0808">Transferase</keyword>
<evidence type="ECO:0000313" key="6">
    <source>
        <dbReference type="Proteomes" id="UP000006002"/>
    </source>
</evidence>
<feature type="region of interest" description="Disordered" evidence="3">
    <location>
        <begin position="253"/>
        <end position="276"/>
    </location>
</feature>
<comment type="caution">
    <text evidence="5">The sequence shown here is derived from an EMBL/GenBank/DDBJ whole genome shotgun (WGS) entry which is preliminary data.</text>
</comment>
<proteinExistence type="predicted"/>
<dbReference type="SUPFAM" id="SSF53448">
    <property type="entry name" value="Nucleotide-diphospho-sugar transferases"/>
    <property type="match status" value="1"/>
</dbReference>
<evidence type="ECO:0000256" key="3">
    <source>
        <dbReference type="SAM" id="MobiDB-lite"/>
    </source>
</evidence>
<evidence type="ECO:0000256" key="2">
    <source>
        <dbReference type="ARBA" id="ARBA00022679"/>
    </source>
</evidence>
<feature type="domain" description="Glycosyltransferase 2-like" evidence="4">
    <location>
        <begin position="2"/>
        <end position="140"/>
    </location>
</feature>
<dbReference type="CAZy" id="GT2">
    <property type="family name" value="Glycosyltransferase Family 2"/>
</dbReference>
<evidence type="ECO:0000313" key="5">
    <source>
        <dbReference type="EMBL" id="EDM86645.1"/>
    </source>
</evidence>
<dbReference type="InterPro" id="IPR001173">
    <property type="entry name" value="Glyco_trans_2-like"/>
</dbReference>
<accession>A5ZUW0</accession>
<dbReference type="EMBL" id="AAVO02000013">
    <property type="protein sequence ID" value="EDM86645.1"/>
    <property type="molecule type" value="Genomic_DNA"/>
</dbReference>
<name>A5ZUW0_9FIRM</name>
<evidence type="ECO:0000259" key="4">
    <source>
        <dbReference type="Pfam" id="PF00535"/>
    </source>
</evidence>
<protein>
    <recommendedName>
        <fullName evidence="4">Glycosyltransferase 2-like domain-containing protein</fullName>
    </recommendedName>
</protein>
<dbReference type="InterPro" id="IPR029044">
    <property type="entry name" value="Nucleotide-diphossugar_trans"/>
</dbReference>
<dbReference type="Proteomes" id="UP000006002">
    <property type="component" value="Unassembled WGS sequence"/>
</dbReference>
<dbReference type="PANTHER" id="PTHR22916:SF51">
    <property type="entry name" value="GLYCOSYLTRANSFERASE EPSH-RELATED"/>
    <property type="match status" value="1"/>
</dbReference>
<keyword evidence="1" id="KW-0328">Glycosyltransferase</keyword>
<dbReference type="PANTHER" id="PTHR22916">
    <property type="entry name" value="GLYCOSYLTRANSFERASE"/>
    <property type="match status" value="1"/>
</dbReference>
<dbReference type="HOGENOM" id="CLU_1007103_0_0_9"/>
<feature type="compositionally biased region" description="Basic and acidic residues" evidence="3">
    <location>
        <begin position="253"/>
        <end position="266"/>
    </location>
</feature>
<organism evidence="5 6">
    <name type="scientific">Blautia obeum ATCC 29174</name>
    <dbReference type="NCBI Taxonomy" id="411459"/>
    <lineage>
        <taxon>Bacteria</taxon>
        <taxon>Bacillati</taxon>
        <taxon>Bacillota</taxon>
        <taxon>Clostridia</taxon>
        <taxon>Lachnospirales</taxon>
        <taxon>Lachnospiraceae</taxon>
        <taxon>Blautia</taxon>
    </lineage>
</organism>
<dbReference type="Gene3D" id="3.90.550.10">
    <property type="entry name" value="Spore Coat Polysaccharide Biosynthesis Protein SpsA, Chain A"/>
    <property type="match status" value="1"/>
</dbReference>
<dbReference type="Pfam" id="PF00535">
    <property type="entry name" value="Glycos_transf_2"/>
    <property type="match status" value="1"/>
</dbReference>
<dbReference type="AlphaFoldDB" id="A5ZUW0"/>
<gene>
    <name evidence="5" type="ORF">RUMOBE_02795</name>
</gene>
<sequence>MDSVVGQTLKDIEIICVDDGSTDGSLDILREYAAEDNRIQIIEQKNAGAGAARNNGMRHATGKYLSFLDSDDFFEPRMLEKAYDLAEKDQADFVAYKSDQYHTEKKQFVSADWVIHENEIPPYHPFNHRQMTGNVFKVFVGWAWDKLFLKEFVDKYHLTFQEQRTSNDLLFVFSAVVLAKKIIRCTDGSCSSATRCQGFSVKNKRVFLGLFLSCSDGTSGQTQRGGPVRRTGKRLYQLCTAFFTVELQHPVRTDKNKTERQAERRMVQRTRCRRKE</sequence>
<dbReference type="eggNOG" id="COG1216">
    <property type="taxonomic scope" value="Bacteria"/>
</dbReference>
<dbReference type="CDD" id="cd00761">
    <property type="entry name" value="Glyco_tranf_GTA_type"/>
    <property type="match status" value="1"/>
</dbReference>
<reference evidence="5 6" key="1">
    <citation type="submission" date="2007-03" db="EMBL/GenBank/DDBJ databases">
        <authorList>
            <person name="Fulton L."/>
            <person name="Clifton S."/>
            <person name="Fulton B."/>
            <person name="Xu J."/>
            <person name="Minx P."/>
            <person name="Pepin K.H."/>
            <person name="Johnson M."/>
            <person name="Thiruvilangam P."/>
            <person name="Bhonagiri V."/>
            <person name="Nash W.E."/>
            <person name="Mardis E.R."/>
            <person name="Wilson R.K."/>
        </authorList>
    </citation>
    <scope>NUCLEOTIDE SEQUENCE [LARGE SCALE GENOMIC DNA]</scope>
    <source>
        <strain evidence="5 6">ATCC 29174</strain>
    </source>
</reference>